<proteinExistence type="predicted"/>
<reference evidence="1 2" key="1">
    <citation type="journal article" date="2021" name="Elife">
        <title>Chloroplast acquisition without the gene transfer in kleptoplastic sea slugs, Plakobranchus ocellatus.</title>
        <authorList>
            <person name="Maeda T."/>
            <person name="Takahashi S."/>
            <person name="Yoshida T."/>
            <person name="Shimamura S."/>
            <person name="Takaki Y."/>
            <person name="Nagai Y."/>
            <person name="Toyoda A."/>
            <person name="Suzuki Y."/>
            <person name="Arimoto A."/>
            <person name="Ishii H."/>
            <person name="Satoh N."/>
            <person name="Nishiyama T."/>
            <person name="Hasebe M."/>
            <person name="Maruyama T."/>
            <person name="Minagawa J."/>
            <person name="Obokata J."/>
            <person name="Shigenobu S."/>
        </authorList>
    </citation>
    <scope>NUCLEOTIDE SEQUENCE [LARGE SCALE GENOMIC DNA]</scope>
</reference>
<dbReference type="SUPFAM" id="SSF53474">
    <property type="entry name" value="alpha/beta-Hydrolases"/>
    <property type="match status" value="1"/>
</dbReference>
<dbReference type="AlphaFoldDB" id="A0AAV4GWD3"/>
<organism evidence="1 2">
    <name type="scientific">Elysia marginata</name>
    <dbReference type="NCBI Taxonomy" id="1093978"/>
    <lineage>
        <taxon>Eukaryota</taxon>
        <taxon>Metazoa</taxon>
        <taxon>Spiralia</taxon>
        <taxon>Lophotrochozoa</taxon>
        <taxon>Mollusca</taxon>
        <taxon>Gastropoda</taxon>
        <taxon>Heterobranchia</taxon>
        <taxon>Euthyneura</taxon>
        <taxon>Panpulmonata</taxon>
        <taxon>Sacoglossa</taxon>
        <taxon>Placobranchoidea</taxon>
        <taxon>Plakobranchidae</taxon>
        <taxon>Elysia</taxon>
    </lineage>
</organism>
<accession>A0AAV4GWD3</accession>
<dbReference type="Gene3D" id="3.40.50.1820">
    <property type="entry name" value="alpha/beta hydrolase"/>
    <property type="match status" value="1"/>
</dbReference>
<keyword evidence="2" id="KW-1185">Reference proteome</keyword>
<name>A0AAV4GWD3_9GAST</name>
<evidence type="ECO:0000313" key="1">
    <source>
        <dbReference type="EMBL" id="GFR90207.1"/>
    </source>
</evidence>
<evidence type="ECO:0000313" key="2">
    <source>
        <dbReference type="Proteomes" id="UP000762676"/>
    </source>
</evidence>
<sequence length="162" mass="18290">MSSGPGVFPETHHPRLSQKLLLTPILGTLATHLFSYPMFCRGFGEVFGDTKPTNEDYEDFWAALRYNDGNKAWVGLINFLRERKAFKEKWVGALKETKIKVLMVYGPADPVNPPAFAKHFRETVPKQTLVTLAEKVGHYPQWEDPVAVEQQITLFIKGPSSA</sequence>
<dbReference type="Proteomes" id="UP000762676">
    <property type="component" value="Unassembled WGS sequence"/>
</dbReference>
<protein>
    <submittedName>
        <fullName evidence="1">Mesoderm-specific transcript protein-like</fullName>
    </submittedName>
</protein>
<comment type="caution">
    <text evidence="1">The sequence shown here is derived from an EMBL/GenBank/DDBJ whole genome shotgun (WGS) entry which is preliminary data.</text>
</comment>
<dbReference type="InterPro" id="IPR029058">
    <property type="entry name" value="AB_hydrolase_fold"/>
</dbReference>
<dbReference type="EMBL" id="BMAT01001680">
    <property type="protein sequence ID" value="GFR90207.1"/>
    <property type="molecule type" value="Genomic_DNA"/>
</dbReference>
<gene>
    <name evidence="1" type="ORF">ElyMa_000811500</name>
</gene>